<dbReference type="InterPro" id="IPR003593">
    <property type="entry name" value="AAA+_ATPase"/>
</dbReference>
<gene>
    <name evidence="2" type="ORF">PYTT_1924</name>
</gene>
<dbReference type="AlphaFoldDB" id="A0A1C7P9D2"/>
<dbReference type="EMBL" id="LT629973">
    <property type="protein sequence ID" value="SEH94195.1"/>
    <property type="molecule type" value="Genomic_DNA"/>
</dbReference>
<dbReference type="STRING" id="1679444.PYTT_1924"/>
<dbReference type="InterPro" id="IPR051396">
    <property type="entry name" value="Bact_Antivir_Def_Nuclease"/>
</dbReference>
<dbReference type="GO" id="GO:0005524">
    <property type="term" value="F:ATP binding"/>
    <property type="evidence" value="ECO:0007669"/>
    <property type="project" value="InterPro"/>
</dbReference>
<dbReference type="InterPro" id="IPR027417">
    <property type="entry name" value="P-loop_NTPase"/>
</dbReference>
<dbReference type="CDD" id="cd00267">
    <property type="entry name" value="ABC_ATPase"/>
    <property type="match status" value="1"/>
</dbReference>
<feature type="domain" description="AAA+ ATPase" evidence="1">
    <location>
        <begin position="46"/>
        <end position="258"/>
    </location>
</feature>
<organism evidence="2 3">
    <name type="scientific">Akkermansia glycaniphila</name>
    <dbReference type="NCBI Taxonomy" id="1679444"/>
    <lineage>
        <taxon>Bacteria</taxon>
        <taxon>Pseudomonadati</taxon>
        <taxon>Verrucomicrobiota</taxon>
        <taxon>Verrucomicrobiia</taxon>
        <taxon>Verrucomicrobiales</taxon>
        <taxon>Akkermansiaceae</taxon>
        <taxon>Akkermansia</taxon>
    </lineage>
</organism>
<proteinExistence type="predicted"/>
<keyword evidence="3" id="KW-1185">Reference proteome</keyword>
<dbReference type="Proteomes" id="UP000176204">
    <property type="component" value="Chromosome I"/>
</dbReference>
<evidence type="ECO:0000313" key="3">
    <source>
        <dbReference type="Proteomes" id="UP000176204"/>
    </source>
</evidence>
<sequence>MLYLSSFSFPTQEQEETYLHGLQLTCYDTCYPFQTISRKTIEHISFSPFTILYGGNGCGKTTILNIIAEKLRLRRESPFNKTDFLEPYLQHCQAETKTPPPGGSRIITSDDVFDHILRIRQTNSEIDSAREKLFRRYEDNRTTRFRLNSMEDYEQLKDINLCKKISKSQYIRRNNHDNIRTQSNGENALRYFTGMITQDALYLLDEPENSLSAENQQKLAQFLEDSCRFYNCQFIISTHSPFLLSIKGAKVYDMDDPPFAAKKWTELKNVRLFHEFFLKHAPEF</sequence>
<evidence type="ECO:0000259" key="1">
    <source>
        <dbReference type="SMART" id="SM00382"/>
    </source>
</evidence>
<dbReference type="PANTHER" id="PTHR43581">
    <property type="entry name" value="ATP/GTP PHOSPHATASE"/>
    <property type="match status" value="1"/>
</dbReference>
<dbReference type="SMART" id="SM00382">
    <property type="entry name" value="AAA"/>
    <property type="match status" value="1"/>
</dbReference>
<dbReference type="RefSeq" id="WP_067777880.1">
    <property type="nucleotide sequence ID" value="NZ_LIGX01000041.1"/>
</dbReference>
<dbReference type="OrthoDB" id="9784297at2"/>
<dbReference type="Pfam" id="PF13304">
    <property type="entry name" value="AAA_21"/>
    <property type="match status" value="1"/>
</dbReference>
<reference evidence="3" key="1">
    <citation type="submission" date="2016-09" db="EMBL/GenBank/DDBJ databases">
        <authorList>
            <person name="Koehorst J."/>
        </authorList>
    </citation>
    <scope>NUCLEOTIDE SEQUENCE [LARGE SCALE GENOMIC DNA]</scope>
</reference>
<dbReference type="GO" id="GO:0016887">
    <property type="term" value="F:ATP hydrolysis activity"/>
    <property type="evidence" value="ECO:0007669"/>
    <property type="project" value="InterPro"/>
</dbReference>
<protein>
    <submittedName>
        <fullName evidence="2">Atpase aaa-type core</fullName>
    </submittedName>
</protein>
<dbReference type="Gene3D" id="3.40.50.300">
    <property type="entry name" value="P-loop containing nucleotide triphosphate hydrolases"/>
    <property type="match status" value="1"/>
</dbReference>
<dbReference type="InterPro" id="IPR003959">
    <property type="entry name" value="ATPase_AAA_core"/>
</dbReference>
<evidence type="ECO:0000313" key="2">
    <source>
        <dbReference type="EMBL" id="SEH94195.1"/>
    </source>
</evidence>
<dbReference type="SUPFAM" id="SSF52540">
    <property type="entry name" value="P-loop containing nucleoside triphosphate hydrolases"/>
    <property type="match status" value="1"/>
</dbReference>
<dbReference type="PANTHER" id="PTHR43581:SF4">
    <property type="entry name" value="ATP_GTP PHOSPHATASE"/>
    <property type="match status" value="1"/>
</dbReference>
<dbReference type="KEGG" id="agl:PYTT_1924"/>
<accession>A0A1C7P9D2</accession>
<name>A0A1C7P9D2_9BACT</name>